<dbReference type="Pfam" id="PF00667">
    <property type="entry name" value="FAD_binding_1"/>
    <property type="match status" value="1"/>
</dbReference>
<evidence type="ECO:0000313" key="13">
    <source>
        <dbReference type="Proteomes" id="UP001146120"/>
    </source>
</evidence>
<dbReference type="CDD" id="cd06207">
    <property type="entry name" value="CyPoR_like"/>
    <property type="match status" value="1"/>
</dbReference>
<dbReference type="FunFam" id="1.20.990.10:FF:000010">
    <property type="entry name" value="Sulfite reductase [NADPH] flavoprotein component"/>
    <property type="match status" value="1"/>
</dbReference>
<dbReference type="InterPro" id="IPR002869">
    <property type="entry name" value="Pyrv_flavodox_OxRed_cen"/>
</dbReference>
<dbReference type="Gene3D" id="3.40.920.10">
    <property type="entry name" value="Pyruvate-ferredoxin oxidoreductase, PFOR, domain III"/>
    <property type="match status" value="1"/>
</dbReference>
<dbReference type="PROSITE" id="PS51384">
    <property type="entry name" value="FAD_FR"/>
    <property type="match status" value="1"/>
</dbReference>
<dbReference type="GO" id="GO:0004783">
    <property type="term" value="F:sulfite reductase (NADPH) activity"/>
    <property type="evidence" value="ECO:0007669"/>
    <property type="project" value="TreeGrafter"/>
</dbReference>
<dbReference type="SUPFAM" id="SSF52343">
    <property type="entry name" value="Ferredoxin reductase-like, C-terminal NADP-linked domain"/>
    <property type="match status" value="1"/>
</dbReference>
<comment type="cofactor">
    <cofactor evidence="1">
        <name>FMN</name>
        <dbReference type="ChEBI" id="CHEBI:58210"/>
    </cofactor>
</comment>
<evidence type="ECO:0000256" key="9">
    <source>
        <dbReference type="ARBA" id="ARBA00023002"/>
    </source>
</evidence>
<dbReference type="InterPro" id="IPR039261">
    <property type="entry name" value="FNR_nucleotide-bd"/>
</dbReference>
<keyword evidence="8" id="KW-0249">Electron transport</keyword>
<sequence>MSPTAFHTTVVAVAHRDPKLQHEREPAVLSDTDSASGDSAVLSDSEESHFSKARSLAAPSAAAYANVERHEQFTTGAQAVVHVAGHVADNVFQYPLLGDVNDTSEELRARIVTLEVRSGAGAVVQGALSAGSTAAVLAPSQVLPAFLPSLFQIAENNQPAVFHVQCESVRRDLAVSSTYEALYALQHAGAVLLNSSTAQEMHDMALVAHVVALRLNKLVVHFYDGARVAREQTKLHVLSPEALRAIATAEANAVGGRPANGTAEQVQAALNDLFHVFHKQYHVFEYHGSQDAEHVAVVVGEASAAVQQAVAYERMLDAKVGVVHARVLLPWSHALFANAVPTTTQRIAVLEHVSTSAFVFQRASILTQNVQVFALSAHWQGAVTPQVVTGVYGGAFGRTTFTVGMARAVFDRLAGAGLTRRPFVVAKSEALYEESLLQTPTFPQLDVVFGDEHEPAHDDAYTKQFLFWGDANLEQQLSQTLGLLTKNPATQVHTVVNYSTSSVTGHPLATAEVLLSRHGAAAQAQAVEQADVVVVTNAALLAEFDVASSVKTGGRLLVFAPWKTIDDVEESTQFKATLARKNVELLAVDLEELSSRVDDAQVVAAGSTIAFQRAFGLYDERIVVALLRRPLPAEKHSMLRAFAEGVWGSVTPIVYPVEDWKQLDNAAIEVVVEGTEPEQPAAPLPTLEAFTPSKLSFASPELKGIKRSRASASKETKFAWQLLFPDAFETRQDVREHVTSLVTVTKWERLTPEHYSRNVFHIEMDITNTKIKYSIGEALAVFAHNDEKDVIDFLRSYNVDPEALVVLPVAHKVSGKRAPGTPAPAPLDETLTYFQLFAQVLDIFGRPSKKFYEALAERATDAKEKETLDFLLSPEGKDAYKERVDETVTFADLLAEFVSARPSMDDLVKLVPRIKARHYSIASSMKMNPHSVHLLIVVHDWTTPSGKHRVGQATRFLRTVRPGQQLSVSVCSSVMKLPTNHADPVIMAGLGTGMAPFRAFIQERAFLKAQGVKVGPMALYFGSRNRANEFLYGDELEEYERDGLLTYLRCAFSRDQEHKVYIQDKIAEDKELLADLLLNKNGHFYLCGPTWPVADVREALIRSFGVGGLDRKQANATIELMRAQGRYVLEVY</sequence>
<dbReference type="PRINTS" id="PR00371">
    <property type="entry name" value="FPNCR"/>
</dbReference>
<feature type="compositionally biased region" description="Basic and acidic residues" evidence="10">
    <location>
        <begin position="16"/>
        <end position="26"/>
    </location>
</feature>
<dbReference type="Gene3D" id="3.40.50.80">
    <property type="entry name" value="Nucleotide-binding domain of ferredoxin-NADP reductase (FNR) module"/>
    <property type="match status" value="1"/>
</dbReference>
<dbReference type="GO" id="GO:0050660">
    <property type="term" value="F:flavin adenine dinucleotide binding"/>
    <property type="evidence" value="ECO:0007669"/>
    <property type="project" value="TreeGrafter"/>
</dbReference>
<keyword evidence="7" id="KW-0521">NADP</keyword>
<organism evidence="12 13">
    <name type="scientific">Lagenidium giganteum</name>
    <dbReference type="NCBI Taxonomy" id="4803"/>
    <lineage>
        <taxon>Eukaryota</taxon>
        <taxon>Sar</taxon>
        <taxon>Stramenopiles</taxon>
        <taxon>Oomycota</taxon>
        <taxon>Peronosporomycetes</taxon>
        <taxon>Pythiales</taxon>
        <taxon>Pythiaceae</taxon>
    </lineage>
</organism>
<evidence type="ECO:0000313" key="12">
    <source>
        <dbReference type="EMBL" id="DAZ95702.1"/>
    </source>
</evidence>
<evidence type="ECO:0000259" key="11">
    <source>
        <dbReference type="PROSITE" id="PS51384"/>
    </source>
</evidence>
<dbReference type="GO" id="GO:0010181">
    <property type="term" value="F:FMN binding"/>
    <property type="evidence" value="ECO:0007669"/>
    <property type="project" value="TreeGrafter"/>
</dbReference>
<dbReference type="PANTHER" id="PTHR19384">
    <property type="entry name" value="NITRIC OXIDE SYNTHASE-RELATED"/>
    <property type="match status" value="1"/>
</dbReference>
<evidence type="ECO:0000256" key="3">
    <source>
        <dbReference type="ARBA" id="ARBA00022448"/>
    </source>
</evidence>
<dbReference type="PANTHER" id="PTHR19384:SF109">
    <property type="entry name" value="SULFITE REDUCTASE [NADPH] FLAVOPROTEIN COMPONENT"/>
    <property type="match status" value="1"/>
</dbReference>
<dbReference type="InterPro" id="IPR003097">
    <property type="entry name" value="CysJ-like_FAD-binding"/>
</dbReference>
<dbReference type="Gene3D" id="3.40.50.970">
    <property type="match status" value="1"/>
</dbReference>
<protein>
    <recommendedName>
        <fullName evidence="11">FAD-binding FR-type domain-containing protein</fullName>
    </recommendedName>
</protein>
<proteinExistence type="predicted"/>
<keyword evidence="9" id="KW-0560">Oxidoreductase</keyword>
<gene>
    <name evidence="12" type="ORF">N0F65_007108</name>
</gene>
<comment type="caution">
    <text evidence="12">The sequence shown here is derived from an EMBL/GenBank/DDBJ whole genome shotgun (WGS) entry which is preliminary data.</text>
</comment>
<dbReference type="SUPFAM" id="SSF52518">
    <property type="entry name" value="Thiamin diphosphate-binding fold (THDP-binding)"/>
    <property type="match status" value="1"/>
</dbReference>
<evidence type="ECO:0000256" key="8">
    <source>
        <dbReference type="ARBA" id="ARBA00022982"/>
    </source>
</evidence>
<keyword evidence="13" id="KW-1185">Reference proteome</keyword>
<dbReference type="GO" id="GO:0005829">
    <property type="term" value="C:cytosol"/>
    <property type="evidence" value="ECO:0007669"/>
    <property type="project" value="TreeGrafter"/>
</dbReference>
<dbReference type="AlphaFoldDB" id="A0AAV2YM64"/>
<dbReference type="InterPro" id="IPR017938">
    <property type="entry name" value="Riboflavin_synthase-like_b-brl"/>
</dbReference>
<dbReference type="SUPFAM" id="SSF53323">
    <property type="entry name" value="Pyruvate-ferredoxin oxidoreductase, PFOR, domain III"/>
    <property type="match status" value="1"/>
</dbReference>
<comment type="cofactor">
    <cofactor evidence="2">
        <name>FAD</name>
        <dbReference type="ChEBI" id="CHEBI:57692"/>
    </cofactor>
</comment>
<dbReference type="Pfam" id="PF00175">
    <property type="entry name" value="NAD_binding_1"/>
    <property type="match status" value="1"/>
</dbReference>
<accession>A0AAV2YM64</accession>
<dbReference type="Gene3D" id="3.40.50.920">
    <property type="match status" value="1"/>
</dbReference>
<feature type="region of interest" description="Disordered" evidence="10">
    <location>
        <begin position="16"/>
        <end position="44"/>
    </location>
</feature>
<keyword evidence="3" id="KW-0813">Transport</keyword>
<reference evidence="12" key="1">
    <citation type="submission" date="2022-11" db="EMBL/GenBank/DDBJ databases">
        <authorList>
            <person name="Morgan W.R."/>
            <person name="Tartar A."/>
        </authorList>
    </citation>
    <scope>NUCLEOTIDE SEQUENCE</scope>
    <source>
        <strain evidence="12">ARSEF 373</strain>
    </source>
</reference>
<dbReference type="InterPro" id="IPR029061">
    <property type="entry name" value="THDP-binding"/>
</dbReference>
<dbReference type="InterPro" id="IPR009014">
    <property type="entry name" value="Transketo_C/PFOR_II"/>
</dbReference>
<keyword evidence="5" id="KW-0288">FMN</keyword>
<dbReference type="SUPFAM" id="SSF52922">
    <property type="entry name" value="TK C-terminal domain-like"/>
    <property type="match status" value="1"/>
</dbReference>
<evidence type="ECO:0000256" key="7">
    <source>
        <dbReference type="ARBA" id="ARBA00022857"/>
    </source>
</evidence>
<evidence type="ECO:0000256" key="5">
    <source>
        <dbReference type="ARBA" id="ARBA00022643"/>
    </source>
</evidence>
<dbReference type="EMBL" id="DAKRPA010000193">
    <property type="protein sequence ID" value="DAZ95702.1"/>
    <property type="molecule type" value="Genomic_DNA"/>
</dbReference>
<keyword evidence="6" id="KW-0274">FAD</keyword>
<feature type="domain" description="FAD-binding FR-type" evidence="11">
    <location>
        <begin position="737"/>
        <end position="978"/>
    </location>
</feature>
<dbReference type="Pfam" id="PF01855">
    <property type="entry name" value="POR_N"/>
    <property type="match status" value="1"/>
</dbReference>
<name>A0AAV2YM64_9STRA</name>
<dbReference type="Gene3D" id="2.40.30.10">
    <property type="entry name" value="Translation factors"/>
    <property type="match status" value="1"/>
</dbReference>
<evidence type="ECO:0000256" key="4">
    <source>
        <dbReference type="ARBA" id="ARBA00022630"/>
    </source>
</evidence>
<dbReference type="SUPFAM" id="SSF63380">
    <property type="entry name" value="Riboflavin synthase domain-like"/>
    <property type="match status" value="1"/>
</dbReference>
<evidence type="ECO:0000256" key="10">
    <source>
        <dbReference type="SAM" id="MobiDB-lite"/>
    </source>
</evidence>
<dbReference type="InterPro" id="IPR002880">
    <property type="entry name" value="Pyrv_Fd/Flavodoxin_OxRdtase_N"/>
</dbReference>
<dbReference type="Gene3D" id="1.20.990.10">
    <property type="entry name" value="NADPH-cytochrome p450 Reductase, Chain A, domain 3"/>
    <property type="match status" value="1"/>
</dbReference>
<dbReference type="InterPro" id="IPR017927">
    <property type="entry name" value="FAD-bd_FR_type"/>
</dbReference>
<dbReference type="InterPro" id="IPR001433">
    <property type="entry name" value="OxRdtase_FAD/NAD-bd"/>
</dbReference>
<evidence type="ECO:0000256" key="6">
    <source>
        <dbReference type="ARBA" id="ARBA00022827"/>
    </source>
</evidence>
<dbReference type="InterPro" id="IPR001709">
    <property type="entry name" value="Flavoprot_Pyr_Nucl_cyt_Rdtase"/>
</dbReference>
<dbReference type="InterPro" id="IPR023173">
    <property type="entry name" value="NADPH_Cyt_P450_Rdtase_alpha"/>
</dbReference>
<reference evidence="12" key="2">
    <citation type="journal article" date="2023" name="Microbiol Resour">
        <title>Decontamination and Annotation of the Draft Genome Sequence of the Oomycete Lagenidium giganteum ARSEF 373.</title>
        <authorList>
            <person name="Morgan W.R."/>
            <person name="Tartar A."/>
        </authorList>
    </citation>
    <scope>NUCLEOTIDE SEQUENCE</scope>
    <source>
        <strain evidence="12">ARSEF 373</strain>
    </source>
</reference>
<evidence type="ECO:0000256" key="1">
    <source>
        <dbReference type="ARBA" id="ARBA00001917"/>
    </source>
</evidence>
<keyword evidence="4" id="KW-0285">Flavoprotein</keyword>
<dbReference type="Proteomes" id="UP001146120">
    <property type="component" value="Unassembled WGS sequence"/>
</dbReference>
<evidence type="ECO:0000256" key="2">
    <source>
        <dbReference type="ARBA" id="ARBA00001974"/>
    </source>
</evidence>